<organism evidence="1 2">
    <name type="scientific">Aromatoleum evansii</name>
    <name type="common">Azoarcus evansii</name>
    <dbReference type="NCBI Taxonomy" id="59406"/>
    <lineage>
        <taxon>Bacteria</taxon>
        <taxon>Pseudomonadati</taxon>
        <taxon>Pseudomonadota</taxon>
        <taxon>Betaproteobacteria</taxon>
        <taxon>Rhodocyclales</taxon>
        <taxon>Rhodocyclaceae</taxon>
        <taxon>Aromatoleum</taxon>
    </lineage>
</organism>
<dbReference type="RefSeq" id="WP_407280680.1">
    <property type="nucleotide sequence ID" value="NZ_CP141259.1"/>
</dbReference>
<dbReference type="Proteomes" id="UP001626593">
    <property type="component" value="Chromosome"/>
</dbReference>
<accession>A0ABZ1ATY6</accession>
<name>A0ABZ1ATY6_AROEV</name>
<gene>
    <name evidence="1" type="ORF">U5817_10420</name>
</gene>
<proteinExistence type="predicted"/>
<evidence type="ECO:0000313" key="1">
    <source>
        <dbReference type="EMBL" id="WRL48441.1"/>
    </source>
</evidence>
<evidence type="ECO:0000313" key="2">
    <source>
        <dbReference type="Proteomes" id="UP001626593"/>
    </source>
</evidence>
<protein>
    <submittedName>
        <fullName evidence="1">Uncharacterized protein</fullName>
    </submittedName>
</protein>
<sequence>MYSVDDLHIAQAAESFPSAYPEREPISGASRKPLTKSFPNAKVTMGVGYIEDRPKAAALVGRIVTSWADIEIQVTRLLAELMGANIPQVAAVFGSLRNSRSQSDALIAAAEAVLNEQDLLLFQAYISRKASLEKDRNDLAHGCFGVSVSIPDHIVWVAQSDFLAFTAAHKANQKTFDLKERQFVYELGTLERIAQEIVEFYNQLGFLTGYLTARHDGPRGEAFRAQRYPELCAQPHINEAFLAAKTKMQRGKTK</sequence>
<keyword evidence="2" id="KW-1185">Reference proteome</keyword>
<dbReference type="EMBL" id="CP141259">
    <property type="protein sequence ID" value="WRL48441.1"/>
    <property type="molecule type" value="Genomic_DNA"/>
</dbReference>
<reference evidence="1 2" key="1">
    <citation type="submission" date="2023-12" db="EMBL/GenBank/DDBJ databases">
        <title>A. evansii MAY27, complete genome.</title>
        <authorList>
            <person name="Wang Y."/>
        </authorList>
    </citation>
    <scope>NUCLEOTIDE SEQUENCE [LARGE SCALE GENOMIC DNA]</scope>
    <source>
        <strain evidence="1 2">MAY27</strain>
    </source>
</reference>